<accession>A0A2N4UPM2</accession>
<protein>
    <submittedName>
        <fullName evidence="1">Uncharacterized protein</fullName>
    </submittedName>
</protein>
<gene>
    <name evidence="1" type="ORF">CIK00_15225</name>
</gene>
<reference evidence="1 2" key="1">
    <citation type="journal article" date="2018" name="Syst. Appl. Microbiol.">
        <title>Photobacterium carnosum sp. nov., isolated from spoiled modified atmosphere packaged poultry meat.</title>
        <authorList>
            <person name="Hilgarth M."/>
            <person name="Fuertes S."/>
            <person name="Ehrmann M."/>
            <person name="Vogel R.F."/>
        </authorList>
    </citation>
    <scope>NUCLEOTIDE SEQUENCE [LARGE SCALE GENOMIC DNA]</scope>
    <source>
        <strain evidence="1 2">TMW 2.2021</strain>
    </source>
</reference>
<dbReference type="Proteomes" id="UP000234420">
    <property type="component" value="Unassembled WGS sequence"/>
</dbReference>
<dbReference type="EMBL" id="NPIB01000021">
    <property type="protein sequence ID" value="PLC56965.1"/>
    <property type="molecule type" value="Genomic_DNA"/>
</dbReference>
<name>A0A2N4UPM2_9GAMM</name>
<evidence type="ECO:0000313" key="1">
    <source>
        <dbReference type="EMBL" id="PLC56965.1"/>
    </source>
</evidence>
<organism evidence="1 2">
    <name type="scientific">Photobacterium carnosum</name>
    <dbReference type="NCBI Taxonomy" id="2023717"/>
    <lineage>
        <taxon>Bacteria</taxon>
        <taxon>Pseudomonadati</taxon>
        <taxon>Pseudomonadota</taxon>
        <taxon>Gammaproteobacteria</taxon>
        <taxon>Vibrionales</taxon>
        <taxon>Vibrionaceae</taxon>
        <taxon>Photobacterium</taxon>
    </lineage>
</organism>
<comment type="caution">
    <text evidence="1">The sequence shown here is derived from an EMBL/GenBank/DDBJ whole genome shotgun (WGS) entry which is preliminary data.</text>
</comment>
<dbReference type="AlphaFoldDB" id="A0A2N4UPM2"/>
<keyword evidence="2" id="KW-1185">Reference proteome</keyword>
<evidence type="ECO:0000313" key="2">
    <source>
        <dbReference type="Proteomes" id="UP000234420"/>
    </source>
</evidence>
<proteinExistence type="predicted"/>
<dbReference type="RefSeq" id="WP_065208030.1">
    <property type="nucleotide sequence ID" value="NZ_JABJXE010000011.1"/>
</dbReference>
<sequence length="147" mass="17196">MRKLDEYSQIDENNNELNKIGESIHELVELLDEKLKTLLQETTNENGDNLAELLSQFEDKKESIKEVVCDAVGEMEAYYDDRTEKWQSSFRGECFNEWRSAWGDALSTFEEMEVEVFWNTEFQDKGMVTIDSGIPEKFELPSESPEY</sequence>